<dbReference type="EMBL" id="HBUF01627314">
    <property type="protein sequence ID" value="CAG6782415.1"/>
    <property type="molecule type" value="Transcribed_RNA"/>
</dbReference>
<reference evidence="2" key="1">
    <citation type="submission" date="2021-05" db="EMBL/GenBank/DDBJ databases">
        <authorList>
            <person name="Alioto T."/>
            <person name="Alioto T."/>
            <person name="Gomez Garrido J."/>
        </authorList>
    </citation>
    <scope>NUCLEOTIDE SEQUENCE</scope>
</reference>
<dbReference type="AlphaFoldDB" id="A0A8D9FBJ3"/>
<name>A0A8D9FBJ3_9HEMI</name>
<evidence type="ECO:0000256" key="1">
    <source>
        <dbReference type="SAM" id="Phobius"/>
    </source>
</evidence>
<accession>A0A8D9FBJ3</accession>
<proteinExistence type="predicted"/>
<protein>
    <submittedName>
        <fullName evidence="2">Uncharacterized protein</fullName>
    </submittedName>
</protein>
<feature type="transmembrane region" description="Helical" evidence="1">
    <location>
        <begin position="12"/>
        <end position="37"/>
    </location>
</feature>
<keyword evidence="1" id="KW-0812">Transmembrane</keyword>
<keyword evidence="1" id="KW-0472">Membrane</keyword>
<feature type="transmembrane region" description="Helical" evidence="1">
    <location>
        <begin position="43"/>
        <end position="66"/>
    </location>
</feature>
<keyword evidence="1" id="KW-1133">Transmembrane helix</keyword>
<organism evidence="2">
    <name type="scientific">Cacopsylla melanoneura</name>
    <dbReference type="NCBI Taxonomy" id="428564"/>
    <lineage>
        <taxon>Eukaryota</taxon>
        <taxon>Metazoa</taxon>
        <taxon>Ecdysozoa</taxon>
        <taxon>Arthropoda</taxon>
        <taxon>Hexapoda</taxon>
        <taxon>Insecta</taxon>
        <taxon>Pterygota</taxon>
        <taxon>Neoptera</taxon>
        <taxon>Paraneoptera</taxon>
        <taxon>Hemiptera</taxon>
        <taxon>Sternorrhyncha</taxon>
        <taxon>Psylloidea</taxon>
        <taxon>Psyllidae</taxon>
        <taxon>Psyllinae</taxon>
        <taxon>Cacopsylla</taxon>
    </lineage>
</organism>
<sequence length="105" mass="11994">MYVSSLLSSKYIEYFLLGFRNSLMKVFISASYFSGVILNVNRFLSNIFLILVFFDELLVRTTIWFLKMLRGDLLFICIPIIGSSWFECTVPSCVSVLITSTCCSS</sequence>
<evidence type="ECO:0000313" key="2">
    <source>
        <dbReference type="EMBL" id="CAG6782415.1"/>
    </source>
</evidence>